<feature type="region of interest" description="Disordered" evidence="1">
    <location>
        <begin position="208"/>
        <end position="276"/>
    </location>
</feature>
<feature type="compositionally biased region" description="Basic and acidic residues" evidence="1">
    <location>
        <begin position="225"/>
        <end position="240"/>
    </location>
</feature>
<keyword evidence="4" id="KW-1185">Reference proteome</keyword>
<feature type="compositionally biased region" description="Low complexity" evidence="1">
    <location>
        <begin position="267"/>
        <end position="276"/>
    </location>
</feature>
<gene>
    <name evidence="3" type="ORF">H6X83_07425</name>
</gene>
<dbReference type="EMBL" id="CP060696">
    <property type="protein sequence ID" value="QNO19455.1"/>
    <property type="molecule type" value="Genomic_DNA"/>
</dbReference>
<dbReference type="InterPro" id="IPR027954">
    <property type="entry name" value="Transcobalamin-like_C"/>
</dbReference>
<feature type="compositionally biased region" description="Polar residues" evidence="1">
    <location>
        <begin position="211"/>
        <end position="223"/>
    </location>
</feature>
<organism evidence="3 4">
    <name type="scientific">Caproicibacterium amylolyticum</name>
    <dbReference type="NCBI Taxonomy" id="2766537"/>
    <lineage>
        <taxon>Bacteria</taxon>
        <taxon>Bacillati</taxon>
        <taxon>Bacillota</taxon>
        <taxon>Clostridia</taxon>
        <taxon>Eubacteriales</taxon>
        <taxon>Oscillospiraceae</taxon>
        <taxon>Caproicibacterium</taxon>
    </lineage>
</organism>
<accession>A0A7G9WL93</accession>
<sequence>MIVGNIKGWFDFGGTPGSVQSAAYTVAQKSGGANIKRDGVSYALEVGTKLRSGDVLETLTGGQLTITDGNNKVICSQNSRASIQIDEHSGLTVQIQNGEAFFDVLRPLRANAAGTVVSSQNSTFFVSAPCGSTNLYIFGGSVKVGNDTYGSQTAVSIIQKRIAKSKLSVNALNDFCITCLRQVNSEKRPSCFTNAQLTALTASRSEEKTASLESKLQQETSTGIPDEKTAEKTSEAESKSTKQGGTIPETKTPSIKSQQPAVEEKGSASAASNRSAASSTAQTCTIEIRCDTILNNKKDLKAGKNAYVPADGTILSTVRVNFKDGETVFDVLKRVTTLTDIQLEYAWTPMYNSYYIEGINNLYEFDCGNQSGWMYKVNGWFPNYGCSSYKLKAGDKIIWCYTCKGLGADVGGSVQ</sequence>
<dbReference type="Pfam" id="PF14478">
    <property type="entry name" value="DUF4430"/>
    <property type="match status" value="1"/>
</dbReference>
<reference evidence="3 4" key="1">
    <citation type="submission" date="2020-08" db="EMBL/GenBank/DDBJ databases">
        <authorList>
            <person name="Ren C."/>
            <person name="Gu Y."/>
            <person name="Xu Y."/>
        </authorList>
    </citation>
    <scope>NUCLEOTIDE SEQUENCE [LARGE SCALE GENOMIC DNA]</scope>
    <source>
        <strain evidence="3 4">LBM18003</strain>
    </source>
</reference>
<dbReference type="Proteomes" id="UP000516046">
    <property type="component" value="Chromosome"/>
</dbReference>
<proteinExistence type="predicted"/>
<name>A0A7G9WL93_9FIRM</name>
<dbReference type="Gene3D" id="2.170.130.30">
    <property type="match status" value="1"/>
</dbReference>
<feature type="compositionally biased region" description="Polar residues" evidence="1">
    <location>
        <begin position="241"/>
        <end position="260"/>
    </location>
</feature>
<protein>
    <submittedName>
        <fullName evidence="3">DUF4430 domain-containing protein</fullName>
    </submittedName>
</protein>
<feature type="domain" description="Transcobalamin-like C-terminal" evidence="2">
    <location>
        <begin position="325"/>
        <end position="402"/>
    </location>
</feature>
<evidence type="ECO:0000256" key="1">
    <source>
        <dbReference type="SAM" id="MobiDB-lite"/>
    </source>
</evidence>
<dbReference type="AlphaFoldDB" id="A0A7G9WL93"/>
<dbReference type="KEGG" id="caml:H6X83_07425"/>
<evidence type="ECO:0000313" key="3">
    <source>
        <dbReference type="EMBL" id="QNO19455.1"/>
    </source>
</evidence>
<evidence type="ECO:0000259" key="2">
    <source>
        <dbReference type="Pfam" id="PF14478"/>
    </source>
</evidence>
<evidence type="ECO:0000313" key="4">
    <source>
        <dbReference type="Proteomes" id="UP000516046"/>
    </source>
</evidence>